<dbReference type="EMBL" id="CP019384">
    <property type="protein sequence ID" value="QAT17743.1"/>
    <property type="molecule type" value="Genomic_DNA"/>
</dbReference>
<name>A0A410P6F0_VELA1</name>
<accession>A0A410P6F0</accession>
<keyword evidence="2" id="KW-1185">Reference proteome</keyword>
<dbReference type="KEGG" id="vai:BU251_08425"/>
<evidence type="ECO:0008006" key="3">
    <source>
        <dbReference type="Google" id="ProtNLM"/>
    </source>
</evidence>
<protein>
    <recommendedName>
        <fullName evidence="3">General secretion pathway protein K</fullName>
    </recommendedName>
</protein>
<reference evidence="1 2" key="1">
    <citation type="submission" date="2017-01" db="EMBL/GenBank/DDBJ databases">
        <title>First insights into the biology of 'candidatus Vampirococcus archaeovorus'.</title>
        <authorList>
            <person name="Kizina J."/>
            <person name="Jordan S."/>
            <person name="Stueber K."/>
            <person name="Reinhardt R."/>
            <person name="Harder J."/>
        </authorList>
    </citation>
    <scope>NUCLEOTIDE SEQUENCE [LARGE SCALE GENOMIC DNA]</scope>
    <source>
        <strain evidence="1 2">LiM</strain>
    </source>
</reference>
<organism evidence="1 2">
    <name type="scientific">Velamenicoccus archaeovorus</name>
    <dbReference type="NCBI Taxonomy" id="1930593"/>
    <lineage>
        <taxon>Bacteria</taxon>
        <taxon>Pseudomonadati</taxon>
        <taxon>Candidatus Omnitrophota</taxon>
        <taxon>Candidatus Velamenicoccus</taxon>
    </lineage>
</organism>
<dbReference type="AlphaFoldDB" id="A0A410P6F0"/>
<proteinExistence type="predicted"/>
<evidence type="ECO:0000313" key="2">
    <source>
        <dbReference type="Proteomes" id="UP000287243"/>
    </source>
</evidence>
<dbReference type="Proteomes" id="UP000287243">
    <property type="component" value="Chromosome"/>
</dbReference>
<evidence type="ECO:0000313" key="1">
    <source>
        <dbReference type="EMBL" id="QAT17743.1"/>
    </source>
</evidence>
<sequence length="285" mass="31587">MFRRPNKRSLADADRGSILFLAVAALAILTILLAGVSFSVSQEWKLASFVTDANTSYDYALSDVTLMKEIWASRPLSLMMTLYDLRPRTMVLDGRTIEASFFDEEALVHLKWSDRNTLLRLPGISENESLVDAIIAAPIYAKEDLLAVKDMTIDVYDLMKDLVTVYGDGRININTVSPEVLSVLGASQGFISAVEEYRAGEDGVEGTADDRVFNNVYEIGNDLAAWGLGAADQTWLQTLIVAQKLSVGSATVRCELKVKKGQRLLKNFRIIIDLTTGVILRWDEQ</sequence>
<gene>
    <name evidence="1" type="ORF">BU251_08425</name>
</gene>